<evidence type="ECO:0000313" key="2">
    <source>
        <dbReference type="EMBL" id="WRQ88687.1"/>
    </source>
</evidence>
<accession>A0ABZ1CBJ1</accession>
<proteinExistence type="predicted"/>
<protein>
    <submittedName>
        <fullName evidence="2">Uncharacterized protein</fullName>
    </submittedName>
</protein>
<feature type="transmembrane region" description="Helical" evidence="1">
    <location>
        <begin position="32"/>
        <end position="52"/>
    </location>
</feature>
<evidence type="ECO:0000256" key="1">
    <source>
        <dbReference type="SAM" id="Phobius"/>
    </source>
</evidence>
<dbReference type="EMBL" id="CP139781">
    <property type="protein sequence ID" value="WRQ88687.1"/>
    <property type="molecule type" value="Genomic_DNA"/>
</dbReference>
<keyword evidence="1" id="KW-0812">Transmembrane</keyword>
<sequence>MTTFAEHRAAPNEDAELEARTGLRGVPTWRGVYLLVLVTFAVLVGAMTLFSLHYA</sequence>
<dbReference type="Proteomes" id="UP000738431">
    <property type="component" value="Chromosome"/>
</dbReference>
<dbReference type="RefSeq" id="WP_221031788.1">
    <property type="nucleotide sequence ID" value="NZ_CP139781.1"/>
</dbReference>
<evidence type="ECO:0000313" key="3">
    <source>
        <dbReference type="Proteomes" id="UP000738431"/>
    </source>
</evidence>
<keyword evidence="1" id="KW-1133">Transmembrane helix</keyword>
<reference evidence="2 3" key="2">
    <citation type="submission" date="2023-12" db="EMBL/GenBank/DDBJ databases">
        <title>Description of an unclassified Opitutus bacterium of Verrucomicrobiota.</title>
        <authorList>
            <person name="Zhang D.-F."/>
        </authorList>
    </citation>
    <scope>NUCLEOTIDE SEQUENCE [LARGE SCALE GENOMIC DNA]</scope>
    <source>
        <strain evidence="2 3">WL0086</strain>
    </source>
</reference>
<reference evidence="2 3" key="1">
    <citation type="submission" date="2021-08" db="EMBL/GenBank/DDBJ databases">
        <authorList>
            <person name="Zhang D."/>
            <person name="Zhang A."/>
            <person name="Wang L."/>
        </authorList>
    </citation>
    <scope>NUCLEOTIDE SEQUENCE [LARGE SCALE GENOMIC DNA]</scope>
    <source>
        <strain evidence="2 3">WL0086</strain>
    </source>
</reference>
<keyword evidence="1" id="KW-0472">Membrane</keyword>
<organism evidence="2 3">
    <name type="scientific">Actomonas aquatica</name>
    <dbReference type="NCBI Taxonomy" id="2866162"/>
    <lineage>
        <taxon>Bacteria</taxon>
        <taxon>Pseudomonadati</taxon>
        <taxon>Verrucomicrobiota</taxon>
        <taxon>Opitutia</taxon>
        <taxon>Opitutales</taxon>
        <taxon>Opitutaceae</taxon>
        <taxon>Actomonas</taxon>
    </lineage>
</organism>
<name>A0ABZ1CBJ1_9BACT</name>
<gene>
    <name evidence="2" type="ORF">K1X11_004675</name>
</gene>
<keyword evidence="3" id="KW-1185">Reference proteome</keyword>